<name>A0A0K9PGT9_ZOSMR</name>
<evidence type="ECO:0000259" key="2">
    <source>
        <dbReference type="Pfam" id="PF14309"/>
    </source>
</evidence>
<comment type="caution">
    <text evidence="4">The sequence shown here is derived from an EMBL/GenBank/DDBJ whole genome shotgun (WGS) entry which is preliminary data.</text>
</comment>
<organism evidence="4 5">
    <name type="scientific">Zostera marina</name>
    <name type="common">Eelgrass</name>
    <dbReference type="NCBI Taxonomy" id="29655"/>
    <lineage>
        <taxon>Eukaryota</taxon>
        <taxon>Viridiplantae</taxon>
        <taxon>Streptophyta</taxon>
        <taxon>Embryophyta</taxon>
        <taxon>Tracheophyta</taxon>
        <taxon>Spermatophyta</taxon>
        <taxon>Magnoliopsida</taxon>
        <taxon>Liliopsida</taxon>
        <taxon>Zosteraceae</taxon>
        <taxon>Zostera</taxon>
    </lineage>
</organism>
<dbReference type="AlphaFoldDB" id="A0A0K9PGT9"/>
<dbReference type="Pfam" id="PF14383">
    <property type="entry name" value="VARLMGL"/>
    <property type="match status" value="1"/>
</dbReference>
<accession>A0A0K9PGT9</accession>
<feature type="compositionally biased region" description="Basic residues" evidence="1">
    <location>
        <begin position="243"/>
        <end position="262"/>
    </location>
</feature>
<evidence type="ECO:0000256" key="1">
    <source>
        <dbReference type="SAM" id="MobiDB-lite"/>
    </source>
</evidence>
<reference evidence="5" key="1">
    <citation type="journal article" date="2016" name="Nature">
        <title>The genome of the seagrass Zostera marina reveals angiosperm adaptation to the sea.</title>
        <authorList>
            <person name="Olsen J.L."/>
            <person name="Rouze P."/>
            <person name="Verhelst B."/>
            <person name="Lin Y.-C."/>
            <person name="Bayer T."/>
            <person name="Collen J."/>
            <person name="Dattolo E."/>
            <person name="De Paoli E."/>
            <person name="Dittami S."/>
            <person name="Maumus F."/>
            <person name="Michel G."/>
            <person name="Kersting A."/>
            <person name="Lauritano C."/>
            <person name="Lohaus R."/>
            <person name="Toepel M."/>
            <person name="Tonon T."/>
            <person name="Vanneste K."/>
            <person name="Amirebrahimi M."/>
            <person name="Brakel J."/>
            <person name="Bostroem C."/>
            <person name="Chovatia M."/>
            <person name="Grimwood J."/>
            <person name="Jenkins J.W."/>
            <person name="Jueterbock A."/>
            <person name="Mraz A."/>
            <person name="Stam W.T."/>
            <person name="Tice H."/>
            <person name="Bornberg-Bauer E."/>
            <person name="Green P.J."/>
            <person name="Pearson G.A."/>
            <person name="Procaccini G."/>
            <person name="Duarte C.M."/>
            <person name="Schmutz J."/>
            <person name="Reusch T.B.H."/>
            <person name="Van de Peer Y."/>
        </authorList>
    </citation>
    <scope>NUCLEOTIDE SEQUENCE [LARGE SCALE GENOMIC DNA]</scope>
    <source>
        <strain evidence="5">cv. Finnish</strain>
    </source>
</reference>
<evidence type="ECO:0000313" key="5">
    <source>
        <dbReference type="Proteomes" id="UP000036987"/>
    </source>
</evidence>
<evidence type="ECO:0000259" key="3">
    <source>
        <dbReference type="Pfam" id="PF14383"/>
    </source>
</evidence>
<evidence type="ECO:0008006" key="6">
    <source>
        <dbReference type="Google" id="ProtNLM"/>
    </source>
</evidence>
<feature type="domain" description="DUF3741" evidence="3">
    <location>
        <begin position="82"/>
        <end position="100"/>
    </location>
</feature>
<gene>
    <name evidence="4" type="ORF">ZOSMA_243G00140</name>
</gene>
<dbReference type="Proteomes" id="UP000036987">
    <property type="component" value="Unassembled WGS sequence"/>
</dbReference>
<dbReference type="OMA" id="NWICTAN"/>
<dbReference type="EMBL" id="LFYR01000850">
    <property type="protein sequence ID" value="KMZ68273.1"/>
    <property type="molecule type" value="Genomic_DNA"/>
</dbReference>
<sequence>MPSPDVDSDSVSTQHHCRKASHRFSGNEFSRKRTNSFKMAMETKSKLNSTAKLNQEPQEIPLNMVIKDEILKEVNIKPYRNSPNVVARLMGLDSLPSQHSMPKQQKKKFDDPPQQISSVGSKKQKSCSKDHSFKQVSKELPNFKDVFEVMEPSEVENCKNHCIEKGSTNKENDYLSKNSVESKNLPTNERDDHCDGQSDVYEGTRVCVDNFPKLLPESSLFLNKSGKVLVPRFLNKNGEILQKSKRKNVRKTQVQKKDRKHSGNYDYSSSSSYGFGETIIERKKETCSNTTRIVVLKPSLETIKAAKKIVSGKNSADNLLSGKRKPKEWCKTDGHNQKVSEVKDLHSSSDQVNVVRQTDNIGCGKTAKERIQNRICTWNDSLYMMNHGNKSDNEFNQTRSFSHRFEQYKGLTKVEASAWNSKCSYDGLNGSIYHKSSANKEVGKHRSRQRSISQRSEYVKRVGKHLDTLGDMLTLSEKLSPVHFLSKEIRHSWDEPSGISSRDGWKDICLKECVTEPINQTGSFGSEEEECFTLKDMLKLSSRRYLKEDLLVKKPSSLQIVDGVSGNSQLQNFRCEKIESSCTAENSHADLWNSSVKFYDAVPFGDEFVVSDSDREVSSKFDTNKLHQLTPSPKEIRNDNSRFMNKTELTTIKGCSPNGSSKLSCDSYSNAVKSKHPSASNDLISKADIQAFRLQLGLKLRPESPDDNSKRTYPPQKLTNEASNSKDFCYVLDMLTLAGLNDTSILSFPAVNYDLHESPVGAEIFEKLEKLYEGQQYRWPRSERRLLFDITNSIICQYILPCGRHRRHPSTIDGQMLLFADVVWQLLVKKRREHQSGEFDNSLLLKNWICTANEIDIIGEAIENAIMGKLIDELLSKLSLPITR</sequence>
<dbReference type="InterPro" id="IPR032795">
    <property type="entry name" value="DUF3741-assoc"/>
</dbReference>
<keyword evidence="5" id="KW-1185">Reference proteome</keyword>
<dbReference type="OrthoDB" id="1925259at2759"/>
<feature type="compositionally biased region" description="Basic and acidic residues" evidence="1">
    <location>
        <begin position="700"/>
        <end position="710"/>
    </location>
</feature>
<evidence type="ECO:0000313" key="4">
    <source>
        <dbReference type="EMBL" id="KMZ68273.1"/>
    </source>
</evidence>
<feature type="region of interest" description="Disordered" evidence="1">
    <location>
        <begin position="241"/>
        <end position="268"/>
    </location>
</feature>
<dbReference type="PANTHER" id="PTHR46836:SF8">
    <property type="entry name" value="AFADIN"/>
    <property type="match status" value="1"/>
</dbReference>
<proteinExistence type="predicted"/>
<feature type="region of interest" description="Disordered" evidence="1">
    <location>
        <begin position="700"/>
        <end position="719"/>
    </location>
</feature>
<dbReference type="Pfam" id="PF14309">
    <property type="entry name" value="DUF4378"/>
    <property type="match status" value="1"/>
</dbReference>
<dbReference type="PANTHER" id="PTHR46836">
    <property type="entry name" value="AFADIN"/>
    <property type="match status" value="1"/>
</dbReference>
<feature type="domain" description="DUF4378" evidence="2">
    <location>
        <begin position="727"/>
        <end position="873"/>
    </location>
</feature>
<dbReference type="InterPro" id="IPR025486">
    <property type="entry name" value="DUF4378"/>
</dbReference>
<protein>
    <recommendedName>
        <fullName evidence="6">DUF4378 domain-containing protein</fullName>
    </recommendedName>
</protein>
<feature type="region of interest" description="Disordered" evidence="1">
    <location>
        <begin position="1"/>
        <end position="36"/>
    </location>
</feature>
<feature type="region of interest" description="Disordered" evidence="1">
    <location>
        <begin position="95"/>
        <end position="133"/>
    </location>
</feature>